<dbReference type="Proteomes" id="UP000078532">
    <property type="component" value="Unassembled WGS sequence"/>
</dbReference>
<name>A0A1B7LHS5_9FIRM</name>
<dbReference type="STRING" id="1838280.A6M21_04800"/>
<sequence length="203" mass="21232">MLILAINGSPRASGSTAKLLLSTQEVFTTAGAEFVLLQVSEALTALKTPYCVVCSNPCTGKCYAGTPLAGMLALMRRADGLLIGSPVYFSTVSAQLKSFWDRTRLLRRDKALVNVVGGALAVGGARFGGQETTLRAIHDMMLCQGMTVVGDGFGEDDAGHQGVCAQDPAGSDSEGIKRAQVLARRVAEVAGATAGLRARLRRT</sequence>
<evidence type="ECO:0000259" key="3">
    <source>
        <dbReference type="Pfam" id="PF03358"/>
    </source>
</evidence>
<evidence type="ECO:0000256" key="2">
    <source>
        <dbReference type="ARBA" id="ARBA00022643"/>
    </source>
</evidence>
<reference evidence="4 5" key="1">
    <citation type="submission" date="2016-04" db="EMBL/GenBank/DDBJ databases">
        <authorList>
            <person name="Evans L.H."/>
            <person name="Alamgir A."/>
            <person name="Owens N."/>
            <person name="Weber N.D."/>
            <person name="Virtaneva K."/>
            <person name="Barbian K."/>
            <person name="Babar A."/>
            <person name="Rosenke K."/>
        </authorList>
    </citation>
    <scope>NUCLEOTIDE SEQUENCE [LARGE SCALE GENOMIC DNA]</scope>
    <source>
        <strain evidence="4 5">LMa1</strain>
    </source>
</reference>
<dbReference type="GO" id="GO:0016491">
    <property type="term" value="F:oxidoreductase activity"/>
    <property type="evidence" value="ECO:0007669"/>
    <property type="project" value="InterPro"/>
</dbReference>
<dbReference type="InterPro" id="IPR051796">
    <property type="entry name" value="ISF_SsuE-like"/>
</dbReference>
<dbReference type="InterPro" id="IPR005025">
    <property type="entry name" value="FMN_Rdtase-like_dom"/>
</dbReference>
<gene>
    <name evidence="4" type="ORF">A6M21_04800</name>
</gene>
<dbReference type="OrthoDB" id="6398207at2"/>
<dbReference type="Pfam" id="PF03358">
    <property type="entry name" value="FMN_red"/>
    <property type="match status" value="1"/>
</dbReference>
<dbReference type="EMBL" id="LYVF01000047">
    <property type="protein sequence ID" value="OAT85808.1"/>
    <property type="molecule type" value="Genomic_DNA"/>
</dbReference>
<evidence type="ECO:0000256" key="1">
    <source>
        <dbReference type="ARBA" id="ARBA00022630"/>
    </source>
</evidence>
<dbReference type="Gene3D" id="3.40.50.360">
    <property type="match status" value="1"/>
</dbReference>
<keyword evidence="2" id="KW-0288">FMN</keyword>
<accession>A0A1B7LHS5</accession>
<dbReference type="RefSeq" id="WP_066666548.1">
    <property type="nucleotide sequence ID" value="NZ_LYVF01000047.1"/>
</dbReference>
<dbReference type="SUPFAM" id="SSF52218">
    <property type="entry name" value="Flavoproteins"/>
    <property type="match status" value="1"/>
</dbReference>
<feature type="domain" description="NADPH-dependent FMN reductase-like" evidence="3">
    <location>
        <begin position="1"/>
        <end position="152"/>
    </location>
</feature>
<proteinExistence type="predicted"/>
<dbReference type="PANTHER" id="PTHR43278:SF1">
    <property type="entry name" value="IRON-SULFUR FLAVOPROTEIN MJ1083"/>
    <property type="match status" value="1"/>
</dbReference>
<evidence type="ECO:0000313" key="4">
    <source>
        <dbReference type="EMBL" id="OAT85808.1"/>
    </source>
</evidence>
<keyword evidence="1" id="KW-0285">Flavoprotein</keyword>
<keyword evidence="5" id="KW-1185">Reference proteome</keyword>
<protein>
    <submittedName>
        <fullName evidence="4">NADPH-dependent FMN reductase</fullName>
    </submittedName>
</protein>
<evidence type="ECO:0000313" key="5">
    <source>
        <dbReference type="Proteomes" id="UP000078532"/>
    </source>
</evidence>
<dbReference type="AlphaFoldDB" id="A0A1B7LHS5"/>
<organism evidence="4 5">
    <name type="scientific">Desulfotomaculum copahuensis</name>
    <dbReference type="NCBI Taxonomy" id="1838280"/>
    <lineage>
        <taxon>Bacteria</taxon>
        <taxon>Bacillati</taxon>
        <taxon>Bacillota</taxon>
        <taxon>Clostridia</taxon>
        <taxon>Eubacteriales</taxon>
        <taxon>Desulfotomaculaceae</taxon>
        <taxon>Desulfotomaculum</taxon>
    </lineage>
</organism>
<dbReference type="InterPro" id="IPR029039">
    <property type="entry name" value="Flavoprotein-like_sf"/>
</dbReference>
<comment type="caution">
    <text evidence="4">The sequence shown here is derived from an EMBL/GenBank/DDBJ whole genome shotgun (WGS) entry which is preliminary data.</text>
</comment>
<dbReference type="PANTHER" id="PTHR43278">
    <property type="entry name" value="NAD(P)H-DEPENDENT FMN-CONTAINING OXIDOREDUCTASE YWQN-RELATED"/>
    <property type="match status" value="1"/>
</dbReference>